<comment type="cofactor">
    <cofactor evidence="1">
        <name>Mg(2+)</name>
        <dbReference type="ChEBI" id="CHEBI:18420"/>
    </cofactor>
</comment>
<dbReference type="InterPro" id="IPR000086">
    <property type="entry name" value="NUDIX_hydrolase_dom"/>
</dbReference>
<dbReference type="Proteomes" id="UP000824258">
    <property type="component" value="Unassembled WGS sequence"/>
</dbReference>
<dbReference type="GO" id="GO:0019693">
    <property type="term" value="P:ribose phosphate metabolic process"/>
    <property type="evidence" value="ECO:0007669"/>
    <property type="project" value="TreeGrafter"/>
</dbReference>
<evidence type="ECO:0000313" key="4">
    <source>
        <dbReference type="EMBL" id="HIR09841.1"/>
    </source>
</evidence>
<dbReference type="GO" id="GO:0006753">
    <property type="term" value="P:nucleoside phosphate metabolic process"/>
    <property type="evidence" value="ECO:0007669"/>
    <property type="project" value="TreeGrafter"/>
</dbReference>
<organism evidence="4 5">
    <name type="scientific">Candidatus Avoscillospira stercoripullorum</name>
    <dbReference type="NCBI Taxonomy" id="2840709"/>
    <lineage>
        <taxon>Bacteria</taxon>
        <taxon>Bacillati</taxon>
        <taxon>Bacillota</taxon>
        <taxon>Clostridia</taxon>
        <taxon>Eubacteriales</taxon>
        <taxon>Oscillospiraceae</taxon>
        <taxon>Oscillospiraceae incertae sedis</taxon>
        <taxon>Candidatus Avoscillospira</taxon>
    </lineage>
</organism>
<evidence type="ECO:0000256" key="1">
    <source>
        <dbReference type="ARBA" id="ARBA00001946"/>
    </source>
</evidence>
<feature type="domain" description="Nudix hydrolase" evidence="3">
    <location>
        <begin position="42"/>
        <end position="172"/>
    </location>
</feature>
<name>A0A9D1A7R1_9FIRM</name>
<proteinExistence type="predicted"/>
<protein>
    <submittedName>
        <fullName evidence="4">NUDIX hydrolase</fullName>
    </submittedName>
</protein>
<keyword evidence="2 4" id="KW-0378">Hydrolase</keyword>
<reference evidence="4" key="2">
    <citation type="journal article" date="2021" name="PeerJ">
        <title>Extensive microbial diversity within the chicken gut microbiome revealed by metagenomics and culture.</title>
        <authorList>
            <person name="Gilroy R."/>
            <person name="Ravi A."/>
            <person name="Getino M."/>
            <person name="Pursley I."/>
            <person name="Horton D.L."/>
            <person name="Alikhan N.F."/>
            <person name="Baker D."/>
            <person name="Gharbi K."/>
            <person name="Hall N."/>
            <person name="Watson M."/>
            <person name="Adriaenssens E.M."/>
            <person name="Foster-Nyarko E."/>
            <person name="Jarju S."/>
            <person name="Secka A."/>
            <person name="Antonio M."/>
            <person name="Oren A."/>
            <person name="Chaudhuri R.R."/>
            <person name="La Ragione R."/>
            <person name="Hildebrand F."/>
            <person name="Pallen M.J."/>
        </authorList>
    </citation>
    <scope>NUCLEOTIDE SEQUENCE</scope>
    <source>
        <strain evidence="4">ChiHjej9B8-7071</strain>
    </source>
</reference>
<evidence type="ECO:0000259" key="3">
    <source>
        <dbReference type="PROSITE" id="PS51462"/>
    </source>
</evidence>
<sequence>MSEMDLKERQTGSELVFDGKILHLYHDSVALPNGDTASRELVRHVGAVCVLPITDDGYAVMERQYRYPVDRVLLEIPAGKLDSKQENHESAARRELEEETGYHAQELIPLGLFYPACAYSDETIWMYLAKGLTRGERHLDADEFLDVELIPLKDLVAEVMAGNIPDAKTQIAILKAAVHEGVLAGRD</sequence>
<dbReference type="SUPFAM" id="SSF55811">
    <property type="entry name" value="Nudix"/>
    <property type="match status" value="1"/>
</dbReference>
<dbReference type="Gene3D" id="3.90.79.10">
    <property type="entry name" value="Nucleoside Triphosphate Pyrophosphohydrolase"/>
    <property type="match status" value="1"/>
</dbReference>
<accession>A0A9D1A7R1</accession>
<reference evidence="4" key="1">
    <citation type="submission" date="2020-10" db="EMBL/GenBank/DDBJ databases">
        <authorList>
            <person name="Gilroy R."/>
        </authorList>
    </citation>
    <scope>NUCLEOTIDE SEQUENCE</scope>
    <source>
        <strain evidence="4">ChiHjej9B8-7071</strain>
    </source>
</reference>
<gene>
    <name evidence="4" type="ORF">IAA70_05520</name>
</gene>
<dbReference type="PANTHER" id="PTHR11839">
    <property type="entry name" value="UDP/ADP-SUGAR PYROPHOSPHATASE"/>
    <property type="match status" value="1"/>
</dbReference>
<evidence type="ECO:0000313" key="5">
    <source>
        <dbReference type="Proteomes" id="UP000824258"/>
    </source>
</evidence>
<dbReference type="PANTHER" id="PTHR11839:SF18">
    <property type="entry name" value="NUDIX HYDROLASE DOMAIN-CONTAINING PROTEIN"/>
    <property type="match status" value="1"/>
</dbReference>
<dbReference type="EMBL" id="DVGD01000173">
    <property type="protein sequence ID" value="HIR09841.1"/>
    <property type="molecule type" value="Genomic_DNA"/>
</dbReference>
<dbReference type="AlphaFoldDB" id="A0A9D1A7R1"/>
<comment type="caution">
    <text evidence="4">The sequence shown here is derived from an EMBL/GenBank/DDBJ whole genome shotgun (WGS) entry which is preliminary data.</text>
</comment>
<dbReference type="PROSITE" id="PS51462">
    <property type="entry name" value="NUDIX"/>
    <property type="match status" value="1"/>
</dbReference>
<dbReference type="InterPro" id="IPR015797">
    <property type="entry name" value="NUDIX_hydrolase-like_dom_sf"/>
</dbReference>
<evidence type="ECO:0000256" key="2">
    <source>
        <dbReference type="ARBA" id="ARBA00022801"/>
    </source>
</evidence>
<dbReference type="Pfam" id="PF00293">
    <property type="entry name" value="NUDIX"/>
    <property type="match status" value="1"/>
</dbReference>
<dbReference type="GO" id="GO:0016787">
    <property type="term" value="F:hydrolase activity"/>
    <property type="evidence" value="ECO:0007669"/>
    <property type="project" value="UniProtKB-KW"/>
</dbReference>